<accession>A0A9W4UVZ4</accession>
<reference evidence="3" key="1">
    <citation type="submission" date="2023-01" db="EMBL/GenBank/DDBJ databases">
        <authorList>
            <person name="Van Ghelder C."/>
            <person name="Rancurel C."/>
        </authorList>
    </citation>
    <scope>NUCLEOTIDE SEQUENCE</scope>
    <source>
        <strain evidence="3">CNCM I-4278</strain>
    </source>
</reference>
<dbReference type="PANTHER" id="PTHR48081">
    <property type="entry name" value="AB HYDROLASE SUPERFAMILY PROTEIN C4A8.06C"/>
    <property type="match status" value="1"/>
</dbReference>
<keyword evidence="4" id="KW-1185">Reference proteome</keyword>
<organism evidence="3 4">
    <name type="scientific">Periconia digitata</name>
    <dbReference type="NCBI Taxonomy" id="1303443"/>
    <lineage>
        <taxon>Eukaryota</taxon>
        <taxon>Fungi</taxon>
        <taxon>Dikarya</taxon>
        <taxon>Ascomycota</taxon>
        <taxon>Pezizomycotina</taxon>
        <taxon>Dothideomycetes</taxon>
        <taxon>Pleosporomycetidae</taxon>
        <taxon>Pleosporales</taxon>
        <taxon>Massarineae</taxon>
        <taxon>Periconiaceae</taxon>
        <taxon>Periconia</taxon>
    </lineage>
</organism>
<sequence length="380" mass="42157">MKGYRKQSLVSLEFSPRGSALRSTLVDPSNLGSMNQAHSNLQKSQVFINRSSKLPLQITTMAPSKLAAFDRVDFDYKTVHGQPIKTSVLIPKGLQSKSREARPTIVNWHGGGFVVGDRLYEGWLPQWLLDICHTSSALFIAPDYRLLPEATAAEVLEDVEDFWHWMRDELPTLTSTWNAFPDLARVACTGQSAGGYLAVQSALLFPDLSNIKVIASMGGSLCTDIPECRVPGPRVILGKRPPPPGKAESIIRAYMRNIKPQAMRTSGDVMEMWNFLTCVLQQAYLSRWLRAGGKKELDVMKVLGDAKALPPIWLLHGNQDSVVPPKCSTGFVEGLNNRFPSSPVLLTLRDGDHGFEASIRGNEGWIQEGVEFIKGRWLQE</sequence>
<name>A0A9W4UVZ4_9PLEO</name>
<dbReference type="SUPFAM" id="SSF53474">
    <property type="entry name" value="alpha/beta-Hydrolases"/>
    <property type="match status" value="1"/>
</dbReference>
<dbReference type="Pfam" id="PF07859">
    <property type="entry name" value="Abhydrolase_3"/>
    <property type="match status" value="1"/>
</dbReference>
<gene>
    <name evidence="3" type="ORF">PDIGIT_LOCUS14565</name>
</gene>
<dbReference type="OrthoDB" id="19653at2759"/>
<evidence type="ECO:0000313" key="4">
    <source>
        <dbReference type="Proteomes" id="UP001152607"/>
    </source>
</evidence>
<keyword evidence="1" id="KW-0378">Hydrolase</keyword>
<proteinExistence type="predicted"/>
<dbReference type="Gene3D" id="3.40.50.1820">
    <property type="entry name" value="alpha/beta hydrolase"/>
    <property type="match status" value="1"/>
</dbReference>
<dbReference type="GO" id="GO:0016787">
    <property type="term" value="F:hydrolase activity"/>
    <property type="evidence" value="ECO:0007669"/>
    <property type="project" value="UniProtKB-KW"/>
</dbReference>
<evidence type="ECO:0000256" key="1">
    <source>
        <dbReference type="ARBA" id="ARBA00022801"/>
    </source>
</evidence>
<dbReference type="PANTHER" id="PTHR48081:SF3">
    <property type="entry name" value="ALPHA_BETA HYDROLASE FOLD-3 DOMAIN-CONTAINING PROTEIN"/>
    <property type="match status" value="1"/>
</dbReference>
<evidence type="ECO:0000313" key="3">
    <source>
        <dbReference type="EMBL" id="CAI6341368.1"/>
    </source>
</evidence>
<feature type="domain" description="Alpha/beta hydrolase fold-3" evidence="2">
    <location>
        <begin position="105"/>
        <end position="212"/>
    </location>
</feature>
<comment type="caution">
    <text evidence="3">The sequence shown here is derived from an EMBL/GenBank/DDBJ whole genome shotgun (WGS) entry which is preliminary data.</text>
</comment>
<dbReference type="InterPro" id="IPR029058">
    <property type="entry name" value="AB_hydrolase_fold"/>
</dbReference>
<evidence type="ECO:0000259" key="2">
    <source>
        <dbReference type="Pfam" id="PF07859"/>
    </source>
</evidence>
<dbReference type="InterPro" id="IPR050300">
    <property type="entry name" value="GDXG_lipolytic_enzyme"/>
</dbReference>
<dbReference type="AlphaFoldDB" id="A0A9W4UVZ4"/>
<protein>
    <recommendedName>
        <fullName evidence="2">Alpha/beta hydrolase fold-3 domain-containing protein</fullName>
    </recommendedName>
</protein>
<dbReference type="EMBL" id="CAOQHR010000011">
    <property type="protein sequence ID" value="CAI6341368.1"/>
    <property type="molecule type" value="Genomic_DNA"/>
</dbReference>
<dbReference type="Proteomes" id="UP001152607">
    <property type="component" value="Unassembled WGS sequence"/>
</dbReference>
<dbReference type="InterPro" id="IPR013094">
    <property type="entry name" value="AB_hydrolase_3"/>
</dbReference>